<proteinExistence type="predicted"/>
<dbReference type="Proteomes" id="UP001417504">
    <property type="component" value="Unassembled WGS sequence"/>
</dbReference>
<protein>
    <submittedName>
        <fullName evidence="1">Uncharacterized protein</fullName>
    </submittedName>
</protein>
<evidence type="ECO:0000313" key="1">
    <source>
        <dbReference type="EMBL" id="KAK9146820.1"/>
    </source>
</evidence>
<dbReference type="AlphaFoldDB" id="A0AAP0K8Z2"/>
<dbReference type="EMBL" id="JBBNAE010000002">
    <property type="protein sequence ID" value="KAK9146820.1"/>
    <property type="molecule type" value="Genomic_DNA"/>
</dbReference>
<comment type="caution">
    <text evidence="1">The sequence shown here is derived from an EMBL/GenBank/DDBJ whole genome shotgun (WGS) entry which is preliminary data.</text>
</comment>
<gene>
    <name evidence="1" type="ORF">Sjap_006723</name>
</gene>
<keyword evidence="2" id="KW-1185">Reference proteome</keyword>
<evidence type="ECO:0000313" key="2">
    <source>
        <dbReference type="Proteomes" id="UP001417504"/>
    </source>
</evidence>
<accession>A0AAP0K8Z2</accession>
<reference evidence="1 2" key="1">
    <citation type="submission" date="2024-01" db="EMBL/GenBank/DDBJ databases">
        <title>Genome assemblies of Stephania.</title>
        <authorList>
            <person name="Yang L."/>
        </authorList>
    </citation>
    <scope>NUCLEOTIDE SEQUENCE [LARGE SCALE GENOMIC DNA]</scope>
    <source>
        <strain evidence="1">QJT</strain>
        <tissue evidence="1">Leaf</tissue>
    </source>
</reference>
<name>A0AAP0K8Z2_9MAGN</name>
<sequence>MVRIAGVRQIRDVPARAGDSKDKGPVIGDFLSSTSRGQSLALLPSMYLL</sequence>
<organism evidence="1 2">
    <name type="scientific">Stephania japonica</name>
    <dbReference type="NCBI Taxonomy" id="461633"/>
    <lineage>
        <taxon>Eukaryota</taxon>
        <taxon>Viridiplantae</taxon>
        <taxon>Streptophyta</taxon>
        <taxon>Embryophyta</taxon>
        <taxon>Tracheophyta</taxon>
        <taxon>Spermatophyta</taxon>
        <taxon>Magnoliopsida</taxon>
        <taxon>Ranunculales</taxon>
        <taxon>Menispermaceae</taxon>
        <taxon>Menispermoideae</taxon>
        <taxon>Cissampelideae</taxon>
        <taxon>Stephania</taxon>
    </lineage>
</organism>